<dbReference type="Pfam" id="PF02932">
    <property type="entry name" value="Neur_chan_memb"/>
    <property type="match status" value="1"/>
</dbReference>
<dbReference type="STRING" id="7398.A0A1A9ZEH3"/>
<feature type="transmembrane region" description="Helical" evidence="2">
    <location>
        <begin position="300"/>
        <end position="324"/>
    </location>
</feature>
<sequence>MKLNSKHNNLVELFHTQHSQNNLKLLSKQYRVSLGGKQKNPLINRTLTSHIQRLAKPSQGNLFPSSRGHLLQILIDDTSAKNCIFNCSISQALNQKPIYKGTYFNCIMFMVASSVVSTILILNYHHRNPDTHEMSEWIRVIFLYWLPCILRMQRPGQVGYECPPPPSSSTSSNAGDKKQQIQNVELKERSSKSLLANVLDIDDDFRCNHRCASATLPHQPTYYRTMYRQGDDGSVGPVGPVGDTRMHEAISHTCLSSSAEYELALILKELRWITDQLKKEDETGDITRDWKFAAMVVDRLCLIVFTLFTIIATLAVLFSAPHFIFP</sequence>
<dbReference type="EnsemblMetazoa" id="GPAI012208-RA">
    <property type="protein sequence ID" value="GPAI012208-PA"/>
    <property type="gene ID" value="GPAI012208"/>
</dbReference>
<organism evidence="4 5">
    <name type="scientific">Glossina pallidipes</name>
    <name type="common">Tsetse fly</name>
    <dbReference type="NCBI Taxonomy" id="7398"/>
    <lineage>
        <taxon>Eukaryota</taxon>
        <taxon>Metazoa</taxon>
        <taxon>Ecdysozoa</taxon>
        <taxon>Arthropoda</taxon>
        <taxon>Hexapoda</taxon>
        <taxon>Insecta</taxon>
        <taxon>Pterygota</taxon>
        <taxon>Neoptera</taxon>
        <taxon>Endopterygota</taxon>
        <taxon>Diptera</taxon>
        <taxon>Brachycera</taxon>
        <taxon>Muscomorpha</taxon>
        <taxon>Hippoboscoidea</taxon>
        <taxon>Glossinidae</taxon>
        <taxon>Glossina</taxon>
    </lineage>
</organism>
<dbReference type="SUPFAM" id="SSF90112">
    <property type="entry name" value="Neurotransmitter-gated ion-channel transmembrane pore"/>
    <property type="match status" value="1"/>
</dbReference>
<dbReference type="InterPro" id="IPR036719">
    <property type="entry name" value="Neuro-gated_channel_TM_sf"/>
</dbReference>
<keyword evidence="2" id="KW-0472">Membrane</keyword>
<dbReference type="VEuPathDB" id="VectorBase:GPAI012208"/>
<dbReference type="InterPro" id="IPR038050">
    <property type="entry name" value="Neuro_actylchol_rec"/>
</dbReference>
<accession>A0A1A9ZEH3</accession>
<keyword evidence="2" id="KW-0812">Transmembrane</keyword>
<evidence type="ECO:0000256" key="1">
    <source>
        <dbReference type="SAM" id="MobiDB-lite"/>
    </source>
</evidence>
<dbReference type="AlphaFoldDB" id="A0A1A9ZEH3"/>
<dbReference type="GO" id="GO:0006811">
    <property type="term" value="P:monoatomic ion transport"/>
    <property type="evidence" value="ECO:0007669"/>
    <property type="project" value="InterPro"/>
</dbReference>
<dbReference type="Proteomes" id="UP000092445">
    <property type="component" value="Unassembled WGS sequence"/>
</dbReference>
<name>A0A1A9ZEH3_GLOPL</name>
<feature type="domain" description="Neurotransmitter-gated ion-channel transmembrane" evidence="3">
    <location>
        <begin position="101"/>
        <end position="316"/>
    </location>
</feature>
<keyword evidence="5" id="KW-1185">Reference proteome</keyword>
<evidence type="ECO:0000256" key="2">
    <source>
        <dbReference type="SAM" id="Phobius"/>
    </source>
</evidence>
<evidence type="ECO:0000313" key="4">
    <source>
        <dbReference type="EnsemblMetazoa" id="GPAI012208-PA"/>
    </source>
</evidence>
<dbReference type="FunFam" id="1.20.58.390:FF:000037">
    <property type="entry name" value="Nicotinic acetylcholine receptor subunit alpha6"/>
    <property type="match status" value="1"/>
</dbReference>
<dbReference type="GO" id="GO:0016020">
    <property type="term" value="C:membrane"/>
    <property type="evidence" value="ECO:0007669"/>
    <property type="project" value="InterPro"/>
</dbReference>
<feature type="region of interest" description="Disordered" evidence="1">
    <location>
        <begin position="160"/>
        <end position="181"/>
    </location>
</feature>
<proteinExistence type="predicted"/>
<evidence type="ECO:0000259" key="3">
    <source>
        <dbReference type="Pfam" id="PF02932"/>
    </source>
</evidence>
<protein>
    <recommendedName>
        <fullName evidence="3">Neurotransmitter-gated ion-channel transmembrane domain-containing protein</fullName>
    </recommendedName>
</protein>
<keyword evidence="2" id="KW-1133">Transmembrane helix</keyword>
<feature type="transmembrane region" description="Helical" evidence="2">
    <location>
        <begin position="103"/>
        <end position="122"/>
    </location>
</feature>
<reference evidence="5" key="1">
    <citation type="submission" date="2014-03" db="EMBL/GenBank/DDBJ databases">
        <authorList>
            <person name="Aksoy S."/>
            <person name="Warren W."/>
            <person name="Wilson R.K."/>
        </authorList>
    </citation>
    <scope>NUCLEOTIDE SEQUENCE [LARGE SCALE GENOMIC DNA]</scope>
    <source>
        <strain evidence="5">IAEA</strain>
    </source>
</reference>
<reference evidence="4" key="2">
    <citation type="submission" date="2020-05" db="UniProtKB">
        <authorList>
            <consortium name="EnsemblMetazoa"/>
        </authorList>
    </citation>
    <scope>IDENTIFICATION</scope>
    <source>
        <strain evidence="4">IAEA</strain>
    </source>
</reference>
<dbReference type="Gene3D" id="1.20.58.390">
    <property type="entry name" value="Neurotransmitter-gated ion-channel transmembrane domain"/>
    <property type="match status" value="2"/>
</dbReference>
<evidence type="ECO:0000313" key="5">
    <source>
        <dbReference type="Proteomes" id="UP000092445"/>
    </source>
</evidence>
<dbReference type="InterPro" id="IPR006029">
    <property type="entry name" value="Neurotrans-gated_channel_TM"/>
</dbReference>